<dbReference type="InterPro" id="IPR050465">
    <property type="entry name" value="UPF0194_transport"/>
</dbReference>
<dbReference type="Gene3D" id="1.10.287.470">
    <property type="entry name" value="Helix hairpin bin"/>
    <property type="match status" value="1"/>
</dbReference>
<dbReference type="Gene3D" id="2.40.50.100">
    <property type="match status" value="1"/>
</dbReference>
<dbReference type="EMBL" id="VBAJ01000274">
    <property type="protein sequence ID" value="TMJ04004.1"/>
    <property type="molecule type" value="Genomic_DNA"/>
</dbReference>
<proteinExistence type="predicted"/>
<accession>A0A537L7K1</accession>
<feature type="domain" description="YknX-like beta-barrel" evidence="6">
    <location>
        <begin position="299"/>
        <end position="372"/>
    </location>
</feature>
<evidence type="ECO:0000259" key="5">
    <source>
        <dbReference type="Pfam" id="PF25885"/>
    </source>
</evidence>
<dbReference type="InterPro" id="IPR058636">
    <property type="entry name" value="Beta-barrel_YknX"/>
</dbReference>
<feature type="domain" description="Multidrug export protein EmrA/FarA alpha-helical hairpin" evidence="5">
    <location>
        <begin position="116"/>
        <end position="205"/>
    </location>
</feature>
<dbReference type="Proteomes" id="UP000318661">
    <property type="component" value="Unassembled WGS sequence"/>
</dbReference>
<evidence type="ECO:0000256" key="1">
    <source>
        <dbReference type="ARBA" id="ARBA00004196"/>
    </source>
</evidence>
<evidence type="ECO:0000259" key="6">
    <source>
        <dbReference type="Pfam" id="PF25990"/>
    </source>
</evidence>
<reference evidence="7 8" key="1">
    <citation type="journal article" date="2019" name="Nat. Microbiol.">
        <title>Mediterranean grassland soil C-N compound turnover is dependent on rainfall and depth, and is mediated by genomically divergent microorganisms.</title>
        <authorList>
            <person name="Diamond S."/>
            <person name="Andeer P.F."/>
            <person name="Li Z."/>
            <person name="Crits-Christoph A."/>
            <person name="Burstein D."/>
            <person name="Anantharaman K."/>
            <person name="Lane K.R."/>
            <person name="Thomas B.C."/>
            <person name="Pan C."/>
            <person name="Northen T.R."/>
            <person name="Banfield J.F."/>
        </authorList>
    </citation>
    <scope>NUCLEOTIDE SEQUENCE [LARGE SCALE GENOMIC DNA]</scope>
    <source>
        <strain evidence="7">NP_2</strain>
    </source>
</reference>
<dbReference type="SUPFAM" id="SSF111369">
    <property type="entry name" value="HlyD-like secretion proteins"/>
    <property type="match status" value="3"/>
</dbReference>
<feature type="coiled-coil region" evidence="3">
    <location>
        <begin position="130"/>
        <end position="204"/>
    </location>
</feature>
<sequence>MKSRRRLIIPVAILVIGAAAWSLWPRGGAPNGAIQASGTIEATQVDVAPKIAGRVMKLLVREGAQVRAGQVVAELDAAEVDAQVAQARAAVMAAQTRPAQADAALALARASVEALLTQARAQIESAAAALEAGRASLRAAEANVQVAETNLARAESDLQRLEALYRDGAVSAQQLDTARSAVKAAEAQRDAARAQRDAARVQLSAAAAVVEQARAGLAVAEANRQTIAIREQDVAAARAQLAQARAVLQQAEILRGNAILTAPFSGVVVAKHVEIGDLVGVGAPVLTIADLSQPYLRVFISETDLGRVTLGQPVDVRVDAFRGRVFHGTVMEISDHAEFTPGNVQTREERVKLVFAVKVQLSNQDGVLKPGLPADAVIVTGAGSSP</sequence>
<dbReference type="Pfam" id="PF25990">
    <property type="entry name" value="Beta-barrel_YknX"/>
    <property type="match status" value="1"/>
</dbReference>
<dbReference type="PANTHER" id="PTHR32347">
    <property type="entry name" value="EFFLUX SYSTEM COMPONENT YKNX-RELATED"/>
    <property type="match status" value="1"/>
</dbReference>
<evidence type="ECO:0000313" key="8">
    <source>
        <dbReference type="Proteomes" id="UP000318661"/>
    </source>
</evidence>
<comment type="caution">
    <text evidence="7">The sequence shown here is derived from an EMBL/GenBank/DDBJ whole genome shotgun (WGS) entry which is preliminary data.</text>
</comment>
<comment type="subcellular location">
    <subcellularLocation>
        <location evidence="1">Cell envelope</location>
    </subcellularLocation>
</comment>
<dbReference type="GO" id="GO:0030313">
    <property type="term" value="C:cell envelope"/>
    <property type="evidence" value="ECO:0007669"/>
    <property type="project" value="UniProtKB-SubCell"/>
</dbReference>
<dbReference type="InterPro" id="IPR058633">
    <property type="entry name" value="EmrA/FarA_HH"/>
</dbReference>
<dbReference type="Pfam" id="PF25885">
    <property type="entry name" value="HH_EMRA"/>
    <property type="match status" value="1"/>
</dbReference>
<evidence type="ECO:0000256" key="3">
    <source>
        <dbReference type="SAM" id="Coils"/>
    </source>
</evidence>
<evidence type="ECO:0000256" key="2">
    <source>
        <dbReference type="ARBA" id="ARBA00023054"/>
    </source>
</evidence>
<evidence type="ECO:0000313" key="7">
    <source>
        <dbReference type="EMBL" id="TMJ04004.1"/>
    </source>
</evidence>
<organism evidence="7 8">
    <name type="scientific">Candidatus Segetimicrobium genomatis</name>
    <dbReference type="NCBI Taxonomy" id="2569760"/>
    <lineage>
        <taxon>Bacteria</taxon>
        <taxon>Bacillati</taxon>
        <taxon>Candidatus Sysuimicrobiota</taxon>
        <taxon>Candidatus Sysuimicrobiia</taxon>
        <taxon>Candidatus Sysuimicrobiales</taxon>
        <taxon>Candidatus Segetimicrobiaceae</taxon>
        <taxon>Candidatus Segetimicrobium</taxon>
    </lineage>
</organism>
<dbReference type="AlphaFoldDB" id="A0A537L7K1"/>
<feature type="transmembrane region" description="Helical" evidence="4">
    <location>
        <begin position="7"/>
        <end position="24"/>
    </location>
</feature>
<keyword evidence="4" id="KW-0812">Transmembrane</keyword>
<gene>
    <name evidence="7" type="ORF">E6G99_10945</name>
</gene>
<dbReference type="GO" id="GO:0015562">
    <property type="term" value="F:efflux transmembrane transporter activity"/>
    <property type="evidence" value="ECO:0007669"/>
    <property type="project" value="InterPro"/>
</dbReference>
<keyword evidence="2 3" id="KW-0175">Coiled coil</keyword>
<evidence type="ECO:0000256" key="4">
    <source>
        <dbReference type="SAM" id="Phobius"/>
    </source>
</evidence>
<keyword evidence="4" id="KW-0472">Membrane</keyword>
<dbReference type="PRINTS" id="PR01490">
    <property type="entry name" value="RTXTOXIND"/>
</dbReference>
<protein>
    <submittedName>
        <fullName evidence="7">HlyD family efflux transporter periplasmic adaptor subunit</fullName>
    </submittedName>
</protein>
<keyword evidence="4" id="KW-1133">Transmembrane helix</keyword>
<dbReference type="PANTHER" id="PTHR32347:SF23">
    <property type="entry name" value="BLL5650 PROTEIN"/>
    <property type="match status" value="1"/>
</dbReference>
<name>A0A537L7K1_9BACT</name>
<dbReference type="Gene3D" id="2.40.30.170">
    <property type="match status" value="1"/>
</dbReference>